<dbReference type="InterPro" id="IPR017926">
    <property type="entry name" value="GATASE"/>
</dbReference>
<dbReference type="Proteomes" id="UP000595349">
    <property type="component" value="Chromosome"/>
</dbReference>
<dbReference type="Gene3D" id="3.40.50.880">
    <property type="match status" value="1"/>
</dbReference>
<sequence length="236" mass="27005">MNTHYLQHAPFETPGIIFQWAEEKEHTLTSTFLPENTGFPNLQDIDLLILLGGPMSVHDEKKHPWLADEKNFLKKAIANKKTAILGIGLGARLLAEQYGARVYREAESEIGWFPVTFNESAHSHPFFSIFPAEMIALHRRGEAFESPRNVISLACSEEYGQQAFISEDSRHIGLHFHPEMTKHSVDDFIFQSEKEPVIDFETMKGMDQHYAANQSHLFELLDRWLARHKDGIPHGI</sequence>
<dbReference type="EMBL" id="CP054706">
    <property type="protein sequence ID" value="QQK78721.1"/>
    <property type="molecule type" value="Genomic_DNA"/>
</dbReference>
<name>A0A7T6Z852_9BACI</name>
<dbReference type="AlphaFoldDB" id="A0A7T6Z852"/>
<evidence type="ECO:0000313" key="3">
    <source>
        <dbReference type="Proteomes" id="UP000595349"/>
    </source>
</evidence>
<dbReference type="SUPFAM" id="SSF52317">
    <property type="entry name" value="Class I glutamine amidotransferase-like"/>
    <property type="match status" value="1"/>
</dbReference>
<evidence type="ECO:0000259" key="1">
    <source>
        <dbReference type="Pfam" id="PF00117"/>
    </source>
</evidence>
<organism evidence="2 3">
    <name type="scientific">Salicibibacter cibi</name>
    <dbReference type="NCBI Taxonomy" id="2743001"/>
    <lineage>
        <taxon>Bacteria</taxon>
        <taxon>Bacillati</taxon>
        <taxon>Bacillota</taxon>
        <taxon>Bacilli</taxon>
        <taxon>Bacillales</taxon>
        <taxon>Bacillaceae</taxon>
        <taxon>Salicibibacter</taxon>
    </lineage>
</organism>
<proteinExistence type="predicted"/>
<dbReference type="GO" id="GO:0005829">
    <property type="term" value="C:cytosol"/>
    <property type="evidence" value="ECO:0007669"/>
    <property type="project" value="TreeGrafter"/>
</dbReference>
<dbReference type="Pfam" id="PF00117">
    <property type="entry name" value="GATase"/>
    <property type="match status" value="1"/>
</dbReference>
<protein>
    <submittedName>
        <fullName evidence="2">Type 1 glutamine amidotransferase</fullName>
    </submittedName>
</protein>
<dbReference type="PANTHER" id="PTHR42695">
    <property type="entry name" value="GLUTAMINE AMIDOTRANSFERASE YLR126C-RELATED"/>
    <property type="match status" value="1"/>
</dbReference>
<accession>A0A7T6Z852</accession>
<dbReference type="InterPro" id="IPR044992">
    <property type="entry name" value="ChyE-like"/>
</dbReference>
<feature type="domain" description="Glutamine amidotransferase" evidence="1">
    <location>
        <begin position="31"/>
        <end position="190"/>
    </location>
</feature>
<reference evidence="2 3" key="1">
    <citation type="submission" date="2020-06" db="EMBL/GenBank/DDBJ databases">
        <title>Genomic analysis of Salicibibacter sp. NKC21-4.</title>
        <authorList>
            <person name="Oh Y.J."/>
        </authorList>
    </citation>
    <scope>NUCLEOTIDE SEQUENCE [LARGE SCALE GENOMIC DNA]</scope>
    <source>
        <strain evidence="2 3">NKC21-4</strain>
    </source>
</reference>
<keyword evidence="2" id="KW-0315">Glutamine amidotransferase</keyword>
<keyword evidence="3" id="KW-1185">Reference proteome</keyword>
<keyword evidence="2" id="KW-0808">Transferase</keyword>
<dbReference type="RefSeq" id="WP_200087268.1">
    <property type="nucleotide sequence ID" value="NZ_CP054706.1"/>
</dbReference>
<dbReference type="CDD" id="cd01741">
    <property type="entry name" value="GATase1_1"/>
    <property type="match status" value="1"/>
</dbReference>
<dbReference type="InterPro" id="IPR029062">
    <property type="entry name" value="Class_I_gatase-like"/>
</dbReference>
<dbReference type="GO" id="GO:0016740">
    <property type="term" value="F:transferase activity"/>
    <property type="evidence" value="ECO:0007669"/>
    <property type="project" value="UniProtKB-KW"/>
</dbReference>
<evidence type="ECO:0000313" key="2">
    <source>
        <dbReference type="EMBL" id="QQK78721.1"/>
    </source>
</evidence>
<dbReference type="PANTHER" id="PTHR42695:SF5">
    <property type="entry name" value="GLUTAMINE AMIDOTRANSFERASE YLR126C-RELATED"/>
    <property type="match status" value="1"/>
</dbReference>
<gene>
    <name evidence="2" type="ORF">HUG20_01600</name>
</gene>
<dbReference type="KEGG" id="scib:HUG20_01600"/>
<dbReference type="PROSITE" id="PS51273">
    <property type="entry name" value="GATASE_TYPE_1"/>
    <property type="match status" value="1"/>
</dbReference>